<dbReference type="InterPro" id="IPR009057">
    <property type="entry name" value="Homeodomain-like_sf"/>
</dbReference>
<name>A0A163YQA4_9BRAD</name>
<dbReference type="Proteomes" id="UP000076574">
    <property type="component" value="Unassembled WGS sequence"/>
</dbReference>
<evidence type="ECO:0000256" key="1">
    <source>
        <dbReference type="ARBA" id="ARBA00023125"/>
    </source>
</evidence>
<dbReference type="EMBL" id="LVYV01000023">
    <property type="protein sequence ID" value="KZD22420.1"/>
    <property type="molecule type" value="Genomic_DNA"/>
</dbReference>
<accession>A0A163YQA4</accession>
<keyword evidence="5" id="KW-1185">Reference proteome</keyword>
<sequence length="207" mass="23008">MPTNTGHHRKKPRQARSVATVGVILDAAALVLVDEGYDRATTNRIAERAGVSIGSLYQYFPNRDALFGALHGRTEAQMSENIWQTISEFEGLDLRGFVRSGLNTAISQHARVLPLLKVLMETASGRPPAQWPFDRFPQRQGLLRGMFDSHADELRPGFNREAGSFFIPRMVGSALDAAIAFRPDAFANGELEQELDTMLSYYLLGDR</sequence>
<dbReference type="GO" id="GO:0003700">
    <property type="term" value="F:DNA-binding transcription factor activity"/>
    <property type="evidence" value="ECO:0007669"/>
    <property type="project" value="TreeGrafter"/>
</dbReference>
<dbReference type="GO" id="GO:0000976">
    <property type="term" value="F:transcription cis-regulatory region binding"/>
    <property type="evidence" value="ECO:0007669"/>
    <property type="project" value="TreeGrafter"/>
</dbReference>
<dbReference type="PRINTS" id="PR00455">
    <property type="entry name" value="HTHTETR"/>
</dbReference>
<evidence type="ECO:0000259" key="3">
    <source>
        <dbReference type="PROSITE" id="PS50977"/>
    </source>
</evidence>
<gene>
    <name evidence="4" type="ORF">A4A58_10355</name>
</gene>
<dbReference type="SUPFAM" id="SSF46689">
    <property type="entry name" value="Homeodomain-like"/>
    <property type="match status" value="1"/>
</dbReference>
<evidence type="ECO:0000313" key="4">
    <source>
        <dbReference type="EMBL" id="KZD22420.1"/>
    </source>
</evidence>
<protein>
    <recommendedName>
        <fullName evidence="3">HTH tetR-type domain-containing protein</fullName>
    </recommendedName>
</protein>
<comment type="caution">
    <text evidence="4">The sequence shown here is derived from an EMBL/GenBank/DDBJ whole genome shotgun (WGS) entry which is preliminary data.</text>
</comment>
<dbReference type="InterPro" id="IPR001647">
    <property type="entry name" value="HTH_TetR"/>
</dbReference>
<dbReference type="PANTHER" id="PTHR30055">
    <property type="entry name" value="HTH-TYPE TRANSCRIPTIONAL REGULATOR RUTR"/>
    <property type="match status" value="1"/>
</dbReference>
<feature type="domain" description="HTH tetR-type" evidence="3">
    <location>
        <begin position="18"/>
        <end position="78"/>
    </location>
</feature>
<evidence type="ECO:0000256" key="2">
    <source>
        <dbReference type="PROSITE-ProRule" id="PRU00335"/>
    </source>
</evidence>
<proteinExistence type="predicted"/>
<dbReference type="OrthoDB" id="9808189at2"/>
<keyword evidence="1 2" id="KW-0238">DNA-binding</keyword>
<dbReference type="Gene3D" id="1.10.357.10">
    <property type="entry name" value="Tetracycline Repressor, domain 2"/>
    <property type="match status" value="1"/>
</dbReference>
<dbReference type="InterPro" id="IPR050109">
    <property type="entry name" value="HTH-type_TetR-like_transc_reg"/>
</dbReference>
<dbReference type="AlphaFoldDB" id="A0A163YQA4"/>
<organism evidence="4 5">
    <name type="scientific">Tardiphaga robiniae</name>
    <dbReference type="NCBI Taxonomy" id="943830"/>
    <lineage>
        <taxon>Bacteria</taxon>
        <taxon>Pseudomonadati</taxon>
        <taxon>Pseudomonadota</taxon>
        <taxon>Alphaproteobacteria</taxon>
        <taxon>Hyphomicrobiales</taxon>
        <taxon>Nitrobacteraceae</taxon>
        <taxon>Tardiphaga</taxon>
    </lineage>
</organism>
<dbReference type="Pfam" id="PF00440">
    <property type="entry name" value="TetR_N"/>
    <property type="match status" value="1"/>
</dbReference>
<dbReference type="PROSITE" id="PS50977">
    <property type="entry name" value="HTH_TETR_2"/>
    <property type="match status" value="1"/>
</dbReference>
<reference evidence="4 5" key="1">
    <citation type="submission" date="2016-03" db="EMBL/GenBank/DDBJ databases">
        <title>Microsymbionts genomes from the relict species Vavilovia formosa (Stev.) Fed.</title>
        <authorList>
            <person name="Kopat V."/>
            <person name="Chirak E."/>
            <person name="Kimeklis A."/>
            <person name="Andronov E."/>
        </authorList>
    </citation>
    <scope>NUCLEOTIDE SEQUENCE [LARGE SCALE GENOMIC DNA]</scope>
    <source>
        <strain evidence="4 5">Vaf07</strain>
    </source>
</reference>
<evidence type="ECO:0000313" key="5">
    <source>
        <dbReference type="Proteomes" id="UP000076574"/>
    </source>
</evidence>
<feature type="DNA-binding region" description="H-T-H motif" evidence="2">
    <location>
        <begin position="41"/>
        <end position="60"/>
    </location>
</feature>
<dbReference type="PANTHER" id="PTHR30055:SF226">
    <property type="entry name" value="HTH-TYPE TRANSCRIPTIONAL REGULATOR PKSA"/>
    <property type="match status" value="1"/>
</dbReference>